<protein>
    <recommendedName>
        <fullName evidence="2">Lin-15A/B-like domain-containing protein</fullName>
    </recommendedName>
</protein>
<dbReference type="AlphaFoldDB" id="G0N191"/>
<gene>
    <name evidence="3" type="ORF">CAEBREN_08492</name>
</gene>
<dbReference type="Pfam" id="PF25375">
    <property type="entry name" value="Lin-15B"/>
    <property type="match status" value="2"/>
</dbReference>
<organism evidence="4">
    <name type="scientific">Caenorhabditis brenneri</name>
    <name type="common">Nematode worm</name>
    <dbReference type="NCBI Taxonomy" id="135651"/>
    <lineage>
        <taxon>Eukaryota</taxon>
        <taxon>Metazoa</taxon>
        <taxon>Ecdysozoa</taxon>
        <taxon>Nematoda</taxon>
        <taxon>Chromadorea</taxon>
        <taxon>Rhabditida</taxon>
        <taxon>Rhabditina</taxon>
        <taxon>Rhabditomorpha</taxon>
        <taxon>Rhabditoidea</taxon>
        <taxon>Rhabditidae</taxon>
        <taxon>Peloderinae</taxon>
        <taxon>Caenorhabditis</taxon>
    </lineage>
</organism>
<dbReference type="GO" id="GO:0040027">
    <property type="term" value="P:negative regulation of vulval development"/>
    <property type="evidence" value="ECO:0007669"/>
    <property type="project" value="InterPro"/>
</dbReference>
<dbReference type="HOGENOM" id="CLU_837389_0_0_1"/>
<evidence type="ECO:0000256" key="1">
    <source>
        <dbReference type="SAM" id="MobiDB-lite"/>
    </source>
</evidence>
<dbReference type="Proteomes" id="UP000008068">
    <property type="component" value="Unassembled WGS sequence"/>
</dbReference>
<evidence type="ECO:0000313" key="4">
    <source>
        <dbReference type="Proteomes" id="UP000008068"/>
    </source>
</evidence>
<dbReference type="eggNOG" id="KOG1121">
    <property type="taxonomic scope" value="Eukaryota"/>
</dbReference>
<dbReference type="STRING" id="135651.G0N191"/>
<reference evidence="4" key="1">
    <citation type="submission" date="2011-07" db="EMBL/GenBank/DDBJ databases">
        <authorList>
            <consortium name="Caenorhabditis brenneri Sequencing and Analysis Consortium"/>
            <person name="Wilson R.K."/>
        </authorList>
    </citation>
    <scope>NUCLEOTIDE SEQUENCE [LARGE SCALE GENOMIC DNA]</scope>
    <source>
        <strain evidence="4">PB2801</strain>
    </source>
</reference>
<name>G0N191_CAEBE</name>
<keyword evidence="4" id="KW-1185">Reference proteome</keyword>
<feature type="domain" description="Lin-15A/B-like" evidence="2">
    <location>
        <begin position="73"/>
        <end position="188"/>
    </location>
</feature>
<dbReference type="InterPro" id="IPR057432">
    <property type="entry name" value="Lin-15A/B-like_dom"/>
</dbReference>
<feature type="domain" description="Lin-15A/B-like" evidence="2">
    <location>
        <begin position="209"/>
        <end position="324"/>
    </location>
</feature>
<evidence type="ECO:0000313" key="3">
    <source>
        <dbReference type="EMBL" id="EGT49910.1"/>
    </source>
</evidence>
<evidence type="ECO:0000259" key="2">
    <source>
        <dbReference type="Pfam" id="PF25375"/>
    </source>
</evidence>
<accession>G0N191</accession>
<feature type="region of interest" description="Disordered" evidence="1">
    <location>
        <begin position="35"/>
        <end position="71"/>
    </location>
</feature>
<dbReference type="InParanoid" id="G0N191"/>
<proteinExistence type="predicted"/>
<dbReference type="InterPro" id="IPR040129">
    <property type="entry name" value="Lin-15B-like"/>
</dbReference>
<feature type="compositionally biased region" description="Basic and acidic residues" evidence="1">
    <location>
        <begin position="44"/>
        <end position="58"/>
    </location>
</feature>
<dbReference type="PANTHER" id="PTHR22716">
    <property type="entry name" value="ETS CLASS TRANSCRIPTION FACTOR-RELATED-RELATED"/>
    <property type="match status" value="1"/>
</dbReference>
<sequence length="332" mass="38198">MDFNQISAGLSAAKNREFSFQKAVEFMKILSEQSGMPGLDINEQDTKGEEAGPSEARELLTPPPSPPPSKTFKCSICSEIQPEDRIKKVSMLEEKLIFMTAKVLEKEFTIQQAQQFLNAPAARKPICRAHFAECQQTLFGALNIQTAKEIITCSFDFAREVMKTVNKIKEDVKIWQFCNFLNNFVVRNIDRVRSQEMAKERKTPTRRPHTCSLCQQKMERHLLKNVTIKNEYLILLIGRILRRECSLENAKKEFSNTNYVFVCHAHFNETINEILKIFDLGNPVRRGAEEMFKTIMDSVKAINPQITDEQFVEEFLQFSKRAKKYLGIVSAL</sequence>
<dbReference type="EMBL" id="GL379826">
    <property type="protein sequence ID" value="EGT49910.1"/>
    <property type="molecule type" value="Genomic_DNA"/>
</dbReference>